<comment type="subcellular location">
    <subcellularLocation>
        <location evidence="1">Membrane</location>
        <topology evidence="1">Multi-pass membrane protein</topology>
    </subcellularLocation>
</comment>
<name>A0A8H4NUJ3_9HYPO</name>
<evidence type="ECO:0000256" key="4">
    <source>
        <dbReference type="ARBA" id="ARBA00023136"/>
    </source>
</evidence>
<feature type="transmembrane region" description="Helical" evidence="6">
    <location>
        <begin position="276"/>
        <end position="295"/>
    </location>
</feature>
<organism evidence="7 8">
    <name type="scientific">Fusarium acutatum</name>
    <dbReference type="NCBI Taxonomy" id="78861"/>
    <lineage>
        <taxon>Eukaryota</taxon>
        <taxon>Fungi</taxon>
        <taxon>Dikarya</taxon>
        <taxon>Ascomycota</taxon>
        <taxon>Pezizomycotina</taxon>
        <taxon>Sordariomycetes</taxon>
        <taxon>Hypocreomycetidae</taxon>
        <taxon>Hypocreales</taxon>
        <taxon>Nectriaceae</taxon>
        <taxon>Fusarium</taxon>
        <taxon>Fusarium fujikuroi species complex</taxon>
    </lineage>
</organism>
<reference evidence="7 8" key="1">
    <citation type="submission" date="2020-01" db="EMBL/GenBank/DDBJ databases">
        <title>Identification and distribution of gene clusters putatively required for synthesis of sphingolipid metabolism inhibitors in phylogenetically diverse species of the filamentous fungus Fusarium.</title>
        <authorList>
            <person name="Kim H.-S."/>
            <person name="Busman M."/>
            <person name="Brown D.W."/>
            <person name="Divon H."/>
            <person name="Uhlig S."/>
            <person name="Proctor R.H."/>
        </authorList>
    </citation>
    <scope>NUCLEOTIDE SEQUENCE [LARGE SCALE GENOMIC DNA]</scope>
    <source>
        <strain evidence="7 8">NRRL 13308</strain>
    </source>
</reference>
<evidence type="ECO:0000256" key="2">
    <source>
        <dbReference type="ARBA" id="ARBA00022692"/>
    </source>
</evidence>
<gene>
    <name evidence="7" type="ORF">FACUT_4670</name>
</gene>
<dbReference type="OrthoDB" id="3357846at2759"/>
<dbReference type="Proteomes" id="UP000536711">
    <property type="component" value="Unassembled WGS sequence"/>
</dbReference>
<keyword evidence="8" id="KW-1185">Reference proteome</keyword>
<evidence type="ECO:0000256" key="1">
    <source>
        <dbReference type="ARBA" id="ARBA00004141"/>
    </source>
</evidence>
<comment type="caution">
    <text evidence="7">The sequence shown here is derived from an EMBL/GenBank/DDBJ whole genome shotgun (WGS) entry which is preliminary data.</text>
</comment>
<dbReference type="PANTHER" id="PTHR23502">
    <property type="entry name" value="MAJOR FACILITATOR SUPERFAMILY"/>
    <property type="match status" value="1"/>
</dbReference>
<evidence type="ECO:0000313" key="7">
    <source>
        <dbReference type="EMBL" id="KAF4438722.1"/>
    </source>
</evidence>
<accession>A0A8H4NUJ3</accession>
<dbReference type="SUPFAM" id="SSF103473">
    <property type="entry name" value="MFS general substrate transporter"/>
    <property type="match status" value="1"/>
</dbReference>
<evidence type="ECO:0000313" key="8">
    <source>
        <dbReference type="Proteomes" id="UP000536711"/>
    </source>
</evidence>
<feature type="transmembrane region" description="Helical" evidence="6">
    <location>
        <begin position="160"/>
        <end position="180"/>
    </location>
</feature>
<keyword evidence="5" id="KW-0325">Glycoprotein</keyword>
<keyword evidence="3 6" id="KW-1133">Transmembrane helix</keyword>
<dbReference type="GO" id="GO:0015244">
    <property type="term" value="F:fluconazole transmembrane transporter activity"/>
    <property type="evidence" value="ECO:0007669"/>
    <property type="project" value="TreeGrafter"/>
</dbReference>
<evidence type="ECO:0000256" key="6">
    <source>
        <dbReference type="SAM" id="Phobius"/>
    </source>
</evidence>
<evidence type="ECO:0000256" key="5">
    <source>
        <dbReference type="ARBA" id="ARBA00023180"/>
    </source>
</evidence>
<dbReference type="GO" id="GO:0005886">
    <property type="term" value="C:plasma membrane"/>
    <property type="evidence" value="ECO:0007669"/>
    <property type="project" value="TreeGrafter"/>
</dbReference>
<dbReference type="InterPro" id="IPR036259">
    <property type="entry name" value="MFS_trans_sf"/>
</dbReference>
<feature type="transmembrane region" description="Helical" evidence="6">
    <location>
        <begin position="200"/>
        <end position="219"/>
    </location>
</feature>
<keyword evidence="2 6" id="KW-0812">Transmembrane</keyword>
<dbReference type="GO" id="GO:1990961">
    <property type="term" value="P:xenobiotic detoxification by transmembrane export across the plasma membrane"/>
    <property type="evidence" value="ECO:0007669"/>
    <property type="project" value="TreeGrafter"/>
</dbReference>
<evidence type="ECO:0000256" key="3">
    <source>
        <dbReference type="ARBA" id="ARBA00022989"/>
    </source>
</evidence>
<keyword evidence="4 6" id="KW-0472">Membrane</keyword>
<dbReference type="EMBL" id="JAADJF010000108">
    <property type="protein sequence ID" value="KAF4438722.1"/>
    <property type="molecule type" value="Genomic_DNA"/>
</dbReference>
<proteinExistence type="predicted"/>
<dbReference type="AlphaFoldDB" id="A0A8H4NUJ3"/>
<dbReference type="PANTHER" id="PTHR23502:SF23">
    <property type="entry name" value="FLUCONAZOLE RESISTANCE PROTEIN 1"/>
    <property type="match status" value="1"/>
</dbReference>
<dbReference type="Gene3D" id="1.20.1250.20">
    <property type="entry name" value="MFS general substrate transporter like domains"/>
    <property type="match status" value="1"/>
</dbReference>
<protein>
    <submittedName>
        <fullName evidence="7">Transporter mfs1</fullName>
    </submittedName>
</protein>
<sequence>MLNLNREAPLGQLVRFLSRNKFLKYPEERADFELPQQYHDGLKAAEADQLPESTHPSVIPVVDMEEDQEVEQQTHLADPESIDQDADQDLEGLGRSRTINSIRTIPYTEDRMRVAENLRAQRTQSIPIVPQTTSDSVVLIDWYTTDDPANPQNWSNLNKYFVLFVMCFYTFTVYAAGPIYATAEHGVQEHFGAKSWRWPLWEIVWMASPALILLLTVMPETSSDTILLRRAQHLRKLAGNPTLQSQSEIAQHHIKPRKVLFSALVKSIEIMMKDPSISFVNVYAGYFYGVFYTFFEVFPLVFHVSYGFNLGETGLAFLSCLIGMSIAIALYFAYLQTWTMR</sequence>
<feature type="transmembrane region" description="Helical" evidence="6">
    <location>
        <begin position="315"/>
        <end position="335"/>
    </location>
</feature>